<dbReference type="EMBL" id="QJNU01000010">
    <property type="protein sequence ID" value="RYP10904.1"/>
    <property type="molecule type" value="Genomic_DNA"/>
</dbReference>
<proteinExistence type="predicted"/>
<sequence>MGSRRTLSSSRGPFELVNITGFENGIRILILDTAGGKYSDGINPYGINGYVLTLGHATEPELLPPNLTILDRKAASARTGRSSGTFRGLRPIGFNYTLFVGATMRS</sequence>
<organism evidence="1 2">
    <name type="scientific">Monosporascus ibericus</name>
    <dbReference type="NCBI Taxonomy" id="155417"/>
    <lineage>
        <taxon>Eukaryota</taxon>
        <taxon>Fungi</taxon>
        <taxon>Dikarya</taxon>
        <taxon>Ascomycota</taxon>
        <taxon>Pezizomycotina</taxon>
        <taxon>Sordariomycetes</taxon>
        <taxon>Xylariomycetidae</taxon>
        <taxon>Xylariales</taxon>
        <taxon>Xylariales incertae sedis</taxon>
        <taxon>Monosporascus</taxon>
    </lineage>
</organism>
<dbReference type="AlphaFoldDB" id="A0A4Q4TWC2"/>
<accession>A0A4Q4TWC2</accession>
<protein>
    <submittedName>
        <fullName evidence="1">Uncharacterized protein</fullName>
    </submittedName>
</protein>
<comment type="caution">
    <text evidence="1">The sequence shown here is derived from an EMBL/GenBank/DDBJ whole genome shotgun (WGS) entry which is preliminary data.</text>
</comment>
<gene>
    <name evidence="1" type="ORF">DL764_000340</name>
</gene>
<dbReference type="Proteomes" id="UP000293360">
    <property type="component" value="Unassembled WGS sequence"/>
</dbReference>
<reference evidence="1 2" key="1">
    <citation type="submission" date="2018-06" db="EMBL/GenBank/DDBJ databases">
        <title>Complete Genomes of Monosporascus.</title>
        <authorList>
            <person name="Robinson A.J."/>
            <person name="Natvig D.O."/>
        </authorList>
    </citation>
    <scope>NUCLEOTIDE SEQUENCE [LARGE SCALE GENOMIC DNA]</scope>
    <source>
        <strain evidence="1 2">CBS 110550</strain>
    </source>
</reference>
<evidence type="ECO:0000313" key="2">
    <source>
        <dbReference type="Proteomes" id="UP000293360"/>
    </source>
</evidence>
<evidence type="ECO:0000313" key="1">
    <source>
        <dbReference type="EMBL" id="RYP10904.1"/>
    </source>
</evidence>
<name>A0A4Q4TWC2_9PEZI</name>
<keyword evidence="2" id="KW-1185">Reference proteome</keyword>